<dbReference type="Proteomes" id="UP000250235">
    <property type="component" value="Unassembled WGS sequence"/>
</dbReference>
<protein>
    <submittedName>
        <fullName evidence="1">Nuclear cap-binding protein subunit 1</fullName>
    </submittedName>
</protein>
<organism evidence="1 2">
    <name type="scientific">Dorcoceras hygrometricum</name>
    <dbReference type="NCBI Taxonomy" id="472368"/>
    <lineage>
        <taxon>Eukaryota</taxon>
        <taxon>Viridiplantae</taxon>
        <taxon>Streptophyta</taxon>
        <taxon>Embryophyta</taxon>
        <taxon>Tracheophyta</taxon>
        <taxon>Spermatophyta</taxon>
        <taxon>Magnoliopsida</taxon>
        <taxon>eudicotyledons</taxon>
        <taxon>Gunneridae</taxon>
        <taxon>Pentapetalae</taxon>
        <taxon>asterids</taxon>
        <taxon>lamiids</taxon>
        <taxon>Lamiales</taxon>
        <taxon>Gesneriaceae</taxon>
        <taxon>Didymocarpoideae</taxon>
        <taxon>Trichosporeae</taxon>
        <taxon>Loxocarpinae</taxon>
        <taxon>Dorcoceras</taxon>
    </lineage>
</organism>
<evidence type="ECO:0000313" key="2">
    <source>
        <dbReference type="Proteomes" id="UP000250235"/>
    </source>
</evidence>
<dbReference type="AlphaFoldDB" id="A0A2Z7CTV9"/>
<accession>A0A2Z7CTV9</accession>
<gene>
    <name evidence="1" type="ORF">F511_26598</name>
</gene>
<name>A0A2Z7CTV9_9LAMI</name>
<proteinExistence type="predicted"/>
<keyword evidence="2" id="KW-1185">Reference proteome</keyword>
<reference evidence="1 2" key="1">
    <citation type="journal article" date="2015" name="Proc. Natl. Acad. Sci. U.S.A.">
        <title>The resurrection genome of Boea hygrometrica: A blueprint for survival of dehydration.</title>
        <authorList>
            <person name="Xiao L."/>
            <person name="Yang G."/>
            <person name="Zhang L."/>
            <person name="Yang X."/>
            <person name="Zhao S."/>
            <person name="Ji Z."/>
            <person name="Zhou Q."/>
            <person name="Hu M."/>
            <person name="Wang Y."/>
            <person name="Chen M."/>
            <person name="Xu Y."/>
            <person name="Jin H."/>
            <person name="Xiao X."/>
            <person name="Hu G."/>
            <person name="Bao F."/>
            <person name="Hu Y."/>
            <person name="Wan P."/>
            <person name="Li L."/>
            <person name="Deng X."/>
            <person name="Kuang T."/>
            <person name="Xiang C."/>
            <person name="Zhu J.K."/>
            <person name="Oliver M.J."/>
            <person name="He Y."/>
        </authorList>
    </citation>
    <scope>NUCLEOTIDE SEQUENCE [LARGE SCALE GENOMIC DNA]</scope>
    <source>
        <strain evidence="2">cv. XS01</strain>
    </source>
</reference>
<evidence type="ECO:0000313" key="1">
    <source>
        <dbReference type="EMBL" id="KZV50520.1"/>
    </source>
</evidence>
<dbReference type="EMBL" id="KQ992389">
    <property type="protein sequence ID" value="KZV50520.1"/>
    <property type="molecule type" value="Genomic_DNA"/>
</dbReference>
<sequence length="78" mass="8774">MQSHCPEGVCTMASEKDSTFLDENKLQEDSIPTKGHPHGRGMGKGIAELGCSEQRRWCEQRMSGVRYMNRKRSFGKGV</sequence>